<evidence type="ECO:0000256" key="3">
    <source>
        <dbReference type="SAM" id="Coils"/>
    </source>
</evidence>
<organism evidence="5 6">
    <name type="scientific">Lithocarpus litseifolius</name>
    <dbReference type="NCBI Taxonomy" id="425828"/>
    <lineage>
        <taxon>Eukaryota</taxon>
        <taxon>Viridiplantae</taxon>
        <taxon>Streptophyta</taxon>
        <taxon>Embryophyta</taxon>
        <taxon>Tracheophyta</taxon>
        <taxon>Spermatophyta</taxon>
        <taxon>Magnoliopsida</taxon>
        <taxon>eudicotyledons</taxon>
        <taxon>Gunneridae</taxon>
        <taxon>Pentapetalae</taxon>
        <taxon>rosids</taxon>
        <taxon>fabids</taxon>
        <taxon>Fagales</taxon>
        <taxon>Fagaceae</taxon>
        <taxon>Lithocarpus</taxon>
    </lineage>
</organism>
<dbReference type="GO" id="GO:0009903">
    <property type="term" value="P:chloroplast avoidance movement"/>
    <property type="evidence" value="ECO:0007669"/>
    <property type="project" value="TreeGrafter"/>
</dbReference>
<keyword evidence="2 3" id="KW-0175">Coiled coil</keyword>
<dbReference type="PANTHER" id="PTHR32054">
    <property type="entry name" value="HEAVY CHAIN, PUTATIVE, EXPRESSED-RELATED-RELATED"/>
    <property type="match status" value="1"/>
</dbReference>
<dbReference type="AlphaFoldDB" id="A0AAW2CEP8"/>
<dbReference type="EMBL" id="JAZDWU010000007">
    <property type="protein sequence ID" value="KAK9996148.1"/>
    <property type="molecule type" value="Genomic_DNA"/>
</dbReference>
<protein>
    <submittedName>
        <fullName evidence="5">Uncharacterized protein</fullName>
    </submittedName>
</protein>
<feature type="region of interest" description="Disordered" evidence="4">
    <location>
        <begin position="63"/>
        <end position="82"/>
    </location>
</feature>
<dbReference type="GO" id="GO:0005829">
    <property type="term" value="C:cytosol"/>
    <property type="evidence" value="ECO:0007669"/>
    <property type="project" value="TreeGrafter"/>
</dbReference>
<evidence type="ECO:0000256" key="4">
    <source>
        <dbReference type="SAM" id="MobiDB-lite"/>
    </source>
</evidence>
<dbReference type="PANTHER" id="PTHR32054:SF17">
    <property type="entry name" value="EXPRESSED PROTEIN"/>
    <property type="match status" value="1"/>
</dbReference>
<name>A0AAW2CEP8_9ROSI</name>
<feature type="coiled-coil region" evidence="3">
    <location>
        <begin position="84"/>
        <end position="160"/>
    </location>
</feature>
<evidence type="ECO:0000256" key="2">
    <source>
        <dbReference type="ARBA" id="ARBA00023054"/>
    </source>
</evidence>
<dbReference type="GO" id="GO:0009904">
    <property type="term" value="P:chloroplast accumulation movement"/>
    <property type="evidence" value="ECO:0007669"/>
    <property type="project" value="TreeGrafter"/>
</dbReference>
<reference evidence="5 6" key="1">
    <citation type="submission" date="2024-01" db="EMBL/GenBank/DDBJ databases">
        <title>A telomere-to-telomere, gap-free genome of sweet tea (Lithocarpus litseifolius).</title>
        <authorList>
            <person name="Zhou J."/>
        </authorList>
    </citation>
    <scope>NUCLEOTIDE SEQUENCE [LARGE SCALE GENOMIC DNA]</scope>
    <source>
        <strain evidence="5">Zhou-2022a</strain>
        <tissue evidence="5">Leaf</tissue>
    </source>
</reference>
<comment type="caution">
    <text evidence="5">The sequence shown here is derived from an EMBL/GenBank/DDBJ whole genome shotgun (WGS) entry which is preliminary data.</text>
</comment>
<evidence type="ECO:0000256" key="1">
    <source>
        <dbReference type="ARBA" id="ARBA00005485"/>
    </source>
</evidence>
<dbReference type="SUPFAM" id="SSF57997">
    <property type="entry name" value="Tropomyosin"/>
    <property type="match status" value="1"/>
</dbReference>
<accession>A0AAW2CEP8</accession>
<evidence type="ECO:0000313" key="6">
    <source>
        <dbReference type="Proteomes" id="UP001459277"/>
    </source>
</evidence>
<gene>
    <name evidence="5" type="ORF">SO802_020834</name>
</gene>
<comment type="similarity">
    <text evidence="1">Belongs to the WEB family.</text>
</comment>
<proteinExistence type="inferred from homology"/>
<evidence type="ECO:0000313" key="5">
    <source>
        <dbReference type="EMBL" id="KAK9996148.1"/>
    </source>
</evidence>
<keyword evidence="6" id="KW-1185">Reference proteome</keyword>
<sequence length="181" mass="20681">MKWICIHLNWEIRIGRPFIGLENGGNWARSGTTSFLNIFNMAEVDTKPIEPVQVALSLFGDKGEQRKSRPTSKSDKECENEKELEDLSKDLANYKVQLDAKDAAYKQALLKLAHYQKTADELSNLLKISEIERELCIDECREAETRINELESKVKEMGDQLVETAKIREQLSHVLSELKAT</sequence>
<dbReference type="Proteomes" id="UP001459277">
    <property type="component" value="Unassembled WGS sequence"/>
</dbReference>